<evidence type="ECO:0000256" key="1">
    <source>
        <dbReference type="ARBA" id="ARBA00004196"/>
    </source>
</evidence>
<reference evidence="7 10" key="3">
    <citation type="submission" date="2024-01" db="EMBL/GenBank/DDBJ databases">
        <title>The diversity of rhizobia nodulating Mimosa spp. in eleven states of Brazil covering several biomes is determined by host plant, location, and edaphic factors.</title>
        <authorList>
            <person name="Rouws L."/>
            <person name="Barauna A."/>
            <person name="Beukes C."/>
            <person name="De Faria S.M."/>
            <person name="Gross E."/>
            <person name="Dos Reis Junior F.B."/>
            <person name="Simon M."/>
            <person name="Maluk M."/>
            <person name="Odee D.W."/>
            <person name="Kenicer G."/>
            <person name="Young J.P.W."/>
            <person name="Reis V.M."/>
            <person name="Zilli J."/>
            <person name="James E.K."/>
        </authorList>
    </citation>
    <scope>NUCLEOTIDE SEQUENCE [LARGE SCALE GENOMIC DNA]</scope>
    <source>
        <strain evidence="7 10">JPY530</strain>
    </source>
</reference>
<proteinExistence type="inferred from homology"/>
<keyword evidence="3 5" id="KW-0732">Signal</keyword>
<sequence>MLNAILQSCRVRVAAVIMCLSGLAVPMLAHAEASPAPAECAALQAKYPQWKGKALVNAINPHTPGYEALDPNDPSKYVGFDIDLGETIGKCLGFTLTYKPVTFAALLTTLQSGQADIVISDIYATEERAKAADFITYSKVFDGVLVAKGNPKKITGIDASMCGTTAAENTGYVEVPLIQALAPTCKTQGKQEAAIQLYDNNANCIQAILAGRADTYINDVNTVDQAVKAYPDKLEKATAVTLPYYVGIGVPKNNPQFREAVMAALLAIQKSGTEKALLKKWTLGVENEAAPQLIVAK</sequence>
<name>A0A5C6V6S6_9BURK</name>
<accession>A0A5C6V6S6</accession>
<dbReference type="CDD" id="cd01004">
    <property type="entry name" value="PBP2_MidA_like"/>
    <property type="match status" value="1"/>
</dbReference>
<comment type="caution">
    <text evidence="8">The sequence shown here is derived from an EMBL/GenBank/DDBJ whole genome shotgun (WGS) entry which is preliminary data.</text>
</comment>
<comment type="similarity">
    <text evidence="2 4">Belongs to the bacterial solute-binding protein 3 family.</text>
</comment>
<evidence type="ECO:0000313" key="10">
    <source>
        <dbReference type="Proteomes" id="UP001481677"/>
    </source>
</evidence>
<organism evidence="8 9">
    <name type="scientific">Paraburkholderia azotifigens</name>
    <dbReference type="NCBI Taxonomy" id="2057004"/>
    <lineage>
        <taxon>Bacteria</taxon>
        <taxon>Pseudomonadati</taxon>
        <taxon>Pseudomonadota</taxon>
        <taxon>Betaproteobacteria</taxon>
        <taxon>Burkholderiales</taxon>
        <taxon>Burkholderiaceae</taxon>
        <taxon>Paraburkholderia</taxon>
    </lineage>
</organism>
<evidence type="ECO:0000313" key="9">
    <source>
        <dbReference type="Proteomes" id="UP000321776"/>
    </source>
</evidence>
<dbReference type="Gene3D" id="3.40.190.10">
    <property type="entry name" value="Periplasmic binding protein-like II"/>
    <property type="match status" value="2"/>
</dbReference>
<dbReference type="InterPro" id="IPR018313">
    <property type="entry name" value="SBP_3_CS"/>
</dbReference>
<dbReference type="SMART" id="SM00062">
    <property type="entry name" value="PBPb"/>
    <property type="match status" value="1"/>
</dbReference>
<dbReference type="InterPro" id="IPR001638">
    <property type="entry name" value="Solute-binding_3/MltF_N"/>
</dbReference>
<evidence type="ECO:0000256" key="4">
    <source>
        <dbReference type="RuleBase" id="RU003744"/>
    </source>
</evidence>
<reference evidence="8" key="2">
    <citation type="submission" date="2019-08" db="EMBL/GenBank/DDBJ databases">
        <authorList>
            <person name="Im W.-T."/>
        </authorList>
    </citation>
    <scope>NUCLEOTIDE SEQUENCE</scope>
    <source>
        <strain evidence="8">NF 2-5-3</strain>
    </source>
</reference>
<dbReference type="AlphaFoldDB" id="A0A5C6V6S6"/>
<comment type="subcellular location">
    <subcellularLocation>
        <location evidence="1">Cell envelope</location>
    </subcellularLocation>
</comment>
<dbReference type="PANTHER" id="PTHR35936">
    <property type="entry name" value="MEMBRANE-BOUND LYTIC MUREIN TRANSGLYCOSYLASE F"/>
    <property type="match status" value="1"/>
</dbReference>
<evidence type="ECO:0000256" key="5">
    <source>
        <dbReference type="SAM" id="SignalP"/>
    </source>
</evidence>
<dbReference type="RefSeq" id="WP_147238176.1">
    <property type="nucleotide sequence ID" value="NZ_JAZHFZ010000008.1"/>
</dbReference>
<feature type="domain" description="Solute-binding protein family 3/N-terminal" evidence="6">
    <location>
        <begin position="54"/>
        <end position="285"/>
    </location>
</feature>
<dbReference type="EMBL" id="VOQS01000005">
    <property type="protein sequence ID" value="TXC80739.1"/>
    <property type="molecule type" value="Genomic_DNA"/>
</dbReference>
<feature type="signal peptide" evidence="5">
    <location>
        <begin position="1"/>
        <end position="31"/>
    </location>
</feature>
<protein>
    <submittedName>
        <fullName evidence="8">ABC transporter substrate-binding protein</fullName>
    </submittedName>
</protein>
<reference evidence="8 9" key="1">
    <citation type="journal article" date="2018" name="Int. J. Syst. Evol. Microbiol.">
        <title>Paraburkholderia azotifigens sp. nov., a nitrogen-fixing bacterium isolated from paddy soil.</title>
        <authorList>
            <person name="Choi G.M."/>
            <person name="Im W.T."/>
        </authorList>
    </citation>
    <scope>NUCLEOTIDE SEQUENCE [LARGE SCALE GENOMIC DNA]</scope>
    <source>
        <strain evidence="8 9">NF 2-5-3</strain>
    </source>
</reference>
<dbReference type="PANTHER" id="PTHR35936:SF17">
    <property type="entry name" value="ARGININE-BINDING EXTRACELLULAR PROTEIN ARTP"/>
    <property type="match status" value="1"/>
</dbReference>
<dbReference type="Pfam" id="PF00497">
    <property type="entry name" value="SBP_bac_3"/>
    <property type="match status" value="1"/>
</dbReference>
<dbReference type="GO" id="GO:0030313">
    <property type="term" value="C:cell envelope"/>
    <property type="evidence" value="ECO:0007669"/>
    <property type="project" value="UniProtKB-SubCell"/>
</dbReference>
<gene>
    <name evidence="8" type="ORF">FRZ40_41620</name>
    <name evidence="7" type="ORF">V4C56_17260</name>
</gene>
<evidence type="ECO:0000256" key="3">
    <source>
        <dbReference type="ARBA" id="ARBA00022729"/>
    </source>
</evidence>
<dbReference type="EMBL" id="JAZHGA010000010">
    <property type="protein sequence ID" value="MEM5341363.1"/>
    <property type="molecule type" value="Genomic_DNA"/>
</dbReference>
<keyword evidence="10" id="KW-1185">Reference proteome</keyword>
<dbReference type="Proteomes" id="UP000321776">
    <property type="component" value="Unassembled WGS sequence"/>
</dbReference>
<dbReference type="Proteomes" id="UP001481677">
    <property type="component" value="Unassembled WGS sequence"/>
</dbReference>
<evidence type="ECO:0000256" key="2">
    <source>
        <dbReference type="ARBA" id="ARBA00010333"/>
    </source>
</evidence>
<evidence type="ECO:0000313" key="7">
    <source>
        <dbReference type="EMBL" id="MEM5341363.1"/>
    </source>
</evidence>
<dbReference type="SUPFAM" id="SSF53850">
    <property type="entry name" value="Periplasmic binding protein-like II"/>
    <property type="match status" value="1"/>
</dbReference>
<dbReference type="PROSITE" id="PS01039">
    <property type="entry name" value="SBP_BACTERIAL_3"/>
    <property type="match status" value="1"/>
</dbReference>
<evidence type="ECO:0000259" key="6">
    <source>
        <dbReference type="SMART" id="SM00062"/>
    </source>
</evidence>
<evidence type="ECO:0000313" key="8">
    <source>
        <dbReference type="EMBL" id="TXC80739.1"/>
    </source>
</evidence>
<feature type="chain" id="PRO_5022862715" evidence="5">
    <location>
        <begin position="32"/>
        <end position="297"/>
    </location>
</feature>